<evidence type="ECO:0000256" key="1">
    <source>
        <dbReference type="ARBA" id="ARBA00003973"/>
    </source>
</evidence>
<dbReference type="OrthoDB" id="9796672at2"/>
<comment type="pathway">
    <text evidence="3">Lipid metabolism.</text>
</comment>
<proteinExistence type="inferred from homology"/>
<dbReference type="RefSeq" id="WP_113658953.1">
    <property type="nucleotide sequence ID" value="NZ_KZ845666.1"/>
</dbReference>
<keyword evidence="9" id="KW-0443">Lipid metabolism</keyword>
<dbReference type="InterPro" id="IPR000462">
    <property type="entry name" value="CDP-OH_P_trans"/>
</dbReference>
<comment type="similarity">
    <text evidence="4 14">Belongs to the CDP-alcohol phosphatidyltransferase class-I family.</text>
</comment>
<dbReference type="PANTHER" id="PTHR14269">
    <property type="entry name" value="CDP-DIACYLGLYCEROL--GLYCEROL-3-PHOSPHATE 3-PHOSPHATIDYLTRANSFERASE-RELATED"/>
    <property type="match status" value="1"/>
</dbReference>
<dbReference type="InterPro" id="IPR043130">
    <property type="entry name" value="CDP-OH_PTrfase_TM_dom"/>
</dbReference>
<evidence type="ECO:0000256" key="15">
    <source>
        <dbReference type="SAM" id="Phobius"/>
    </source>
</evidence>
<feature type="transmembrane region" description="Helical" evidence="15">
    <location>
        <begin position="74"/>
        <end position="99"/>
    </location>
</feature>
<dbReference type="Proteomes" id="UP000251213">
    <property type="component" value="Unassembled WGS sequence"/>
</dbReference>
<keyword evidence="11" id="KW-0594">Phospholipid biosynthesis</keyword>
<dbReference type="EC" id="2.7.8.5" evidence="13"/>
<dbReference type="Gene3D" id="1.20.120.1760">
    <property type="match status" value="1"/>
</dbReference>
<organism evidence="16 17">
    <name type="scientific">Thermoflavimicrobium daqui</name>
    <dbReference type="NCBI Taxonomy" id="2137476"/>
    <lineage>
        <taxon>Bacteria</taxon>
        <taxon>Bacillati</taxon>
        <taxon>Bacillota</taxon>
        <taxon>Bacilli</taxon>
        <taxon>Bacillales</taxon>
        <taxon>Thermoactinomycetaceae</taxon>
        <taxon>Thermoflavimicrobium</taxon>
    </lineage>
</organism>
<evidence type="ECO:0000256" key="9">
    <source>
        <dbReference type="ARBA" id="ARBA00023098"/>
    </source>
</evidence>
<sequence>MNLPNLLTLIRFAMVPIYLFVFFSDIQPYRVRILLALGIILFAGLTDLADGYLARRNKQVTQLGTLLDPLADKLMLMAVFASLLISGKIGLWAAGAIVFRDVVMIVCSAVFHMQGLKTVPANIFGKITTVLYYIALFLLMFDFAIAQSFLWIVIGISYFTSMIYMFQVKGINEHWM</sequence>
<dbReference type="PROSITE" id="PS00379">
    <property type="entry name" value="CDP_ALCOHOL_P_TRANSF"/>
    <property type="match status" value="1"/>
</dbReference>
<evidence type="ECO:0000313" key="17">
    <source>
        <dbReference type="Proteomes" id="UP000251213"/>
    </source>
</evidence>
<accession>A0A364K5E9</accession>
<keyword evidence="5" id="KW-0444">Lipid biosynthesis</keyword>
<name>A0A364K5E9_9BACL</name>
<keyword evidence="12" id="KW-1208">Phospholipid metabolism</keyword>
<keyword evidence="17" id="KW-1185">Reference proteome</keyword>
<feature type="transmembrane region" description="Helical" evidence="15">
    <location>
        <begin position="145"/>
        <end position="166"/>
    </location>
</feature>
<feature type="transmembrane region" description="Helical" evidence="15">
    <location>
        <begin position="33"/>
        <end position="54"/>
    </location>
</feature>
<comment type="subcellular location">
    <subcellularLocation>
        <location evidence="2">Membrane</location>
        <topology evidence="2">Multi-pass membrane protein</topology>
    </subcellularLocation>
</comment>
<reference evidence="16 17" key="1">
    <citation type="submission" date="2018-06" db="EMBL/GenBank/DDBJ databases">
        <title>Thermoflavimicrobium daqus sp. nov., a thermophilic microbe isolated from Moutai-flavour Daqu.</title>
        <authorList>
            <person name="Wang X."/>
            <person name="Zhou H."/>
        </authorList>
    </citation>
    <scope>NUCLEOTIDE SEQUENCE [LARGE SCALE GENOMIC DNA]</scope>
    <source>
        <strain evidence="16 17">FBKL4.011</strain>
    </source>
</reference>
<evidence type="ECO:0000256" key="6">
    <source>
        <dbReference type="ARBA" id="ARBA00022679"/>
    </source>
</evidence>
<keyword evidence="10 15" id="KW-0472">Membrane</keyword>
<dbReference type="UniPathway" id="UPA00084">
    <property type="reaction ID" value="UER00503"/>
</dbReference>
<evidence type="ECO:0000256" key="8">
    <source>
        <dbReference type="ARBA" id="ARBA00022989"/>
    </source>
</evidence>
<evidence type="ECO:0000256" key="3">
    <source>
        <dbReference type="ARBA" id="ARBA00005189"/>
    </source>
</evidence>
<evidence type="ECO:0000256" key="2">
    <source>
        <dbReference type="ARBA" id="ARBA00004141"/>
    </source>
</evidence>
<reference evidence="16 17" key="2">
    <citation type="submission" date="2018-06" db="EMBL/GenBank/DDBJ databases">
        <authorList>
            <person name="Zhirakovskaya E."/>
        </authorList>
    </citation>
    <scope>NUCLEOTIDE SEQUENCE [LARGE SCALE GENOMIC DNA]</scope>
    <source>
        <strain evidence="16 17">FBKL4.011</strain>
    </source>
</reference>
<dbReference type="GO" id="GO:0008444">
    <property type="term" value="F:CDP-diacylglycerol-glycerol-3-phosphate 3-phosphatidyltransferase activity"/>
    <property type="evidence" value="ECO:0007669"/>
    <property type="project" value="UniProtKB-UniRule"/>
</dbReference>
<dbReference type="InterPro" id="IPR050324">
    <property type="entry name" value="CDP-alcohol_PTase-I"/>
</dbReference>
<evidence type="ECO:0000256" key="11">
    <source>
        <dbReference type="ARBA" id="ARBA00023209"/>
    </source>
</evidence>
<keyword evidence="6 14" id="KW-0808">Transferase</keyword>
<feature type="transmembrane region" description="Helical" evidence="15">
    <location>
        <begin position="119"/>
        <end position="139"/>
    </location>
</feature>
<feature type="transmembrane region" description="Helical" evidence="15">
    <location>
        <begin position="6"/>
        <end position="26"/>
    </location>
</feature>
<comment type="function">
    <text evidence="1">This protein catalyzes the committed step to the synthesis of the acidic phospholipids.</text>
</comment>
<dbReference type="AlphaFoldDB" id="A0A364K5E9"/>
<dbReference type="InterPro" id="IPR048254">
    <property type="entry name" value="CDP_ALCOHOL_P_TRANSF_CS"/>
</dbReference>
<evidence type="ECO:0000256" key="7">
    <source>
        <dbReference type="ARBA" id="ARBA00022692"/>
    </source>
</evidence>
<dbReference type="PANTHER" id="PTHR14269:SF11">
    <property type="entry name" value="CDP-DIACYLGLYCEROL--GLYCEROL-3-PHOSPHATE 3-PHOSPHATIDYLTRANSFERASE"/>
    <property type="match status" value="1"/>
</dbReference>
<dbReference type="EMBL" id="QJKK01000004">
    <property type="protein sequence ID" value="RAL24582.1"/>
    <property type="molecule type" value="Genomic_DNA"/>
</dbReference>
<evidence type="ECO:0000256" key="5">
    <source>
        <dbReference type="ARBA" id="ARBA00022516"/>
    </source>
</evidence>
<dbReference type="NCBIfam" id="TIGR00560">
    <property type="entry name" value="pgsA"/>
    <property type="match status" value="1"/>
</dbReference>
<evidence type="ECO:0000256" key="13">
    <source>
        <dbReference type="NCBIfam" id="TIGR00560"/>
    </source>
</evidence>
<keyword evidence="7 15" id="KW-0812">Transmembrane</keyword>
<gene>
    <name evidence="16" type="primary">pgsA</name>
    <name evidence="16" type="ORF">DL897_09755</name>
</gene>
<dbReference type="Pfam" id="PF01066">
    <property type="entry name" value="CDP-OH_P_transf"/>
    <property type="match status" value="1"/>
</dbReference>
<evidence type="ECO:0000256" key="10">
    <source>
        <dbReference type="ARBA" id="ARBA00023136"/>
    </source>
</evidence>
<dbReference type="GO" id="GO:0006655">
    <property type="term" value="P:phosphatidylglycerol biosynthetic process"/>
    <property type="evidence" value="ECO:0007669"/>
    <property type="project" value="UniProtKB-UniPathway"/>
</dbReference>
<evidence type="ECO:0000256" key="4">
    <source>
        <dbReference type="ARBA" id="ARBA00010441"/>
    </source>
</evidence>
<keyword evidence="8 15" id="KW-1133">Transmembrane helix</keyword>
<comment type="caution">
    <text evidence="16">The sequence shown here is derived from an EMBL/GenBank/DDBJ whole genome shotgun (WGS) entry which is preliminary data.</text>
</comment>
<evidence type="ECO:0000313" key="16">
    <source>
        <dbReference type="EMBL" id="RAL24582.1"/>
    </source>
</evidence>
<dbReference type="GO" id="GO:0016020">
    <property type="term" value="C:membrane"/>
    <property type="evidence" value="ECO:0007669"/>
    <property type="project" value="UniProtKB-SubCell"/>
</dbReference>
<dbReference type="InterPro" id="IPR004570">
    <property type="entry name" value="Phosphatidylglycerol_P_synth"/>
</dbReference>
<evidence type="ECO:0000256" key="12">
    <source>
        <dbReference type="ARBA" id="ARBA00023264"/>
    </source>
</evidence>
<dbReference type="PIRSF" id="PIRSF000847">
    <property type="entry name" value="Phos_ph_gly_syn"/>
    <property type="match status" value="1"/>
</dbReference>
<evidence type="ECO:0000256" key="14">
    <source>
        <dbReference type="RuleBase" id="RU003750"/>
    </source>
</evidence>
<protein>
    <recommendedName>
        <fullName evidence="13">CDP-diacylglycerol--glycerol-3-phosphate 3-phosphatidyltransferase</fullName>
        <ecNumber evidence="13">2.7.8.5</ecNumber>
    </recommendedName>
</protein>